<dbReference type="CDD" id="cd08977">
    <property type="entry name" value="SusD"/>
    <property type="match status" value="1"/>
</dbReference>
<dbReference type="RefSeq" id="WP_157480135.1">
    <property type="nucleotide sequence ID" value="NZ_CP046566.1"/>
</dbReference>
<evidence type="ECO:0000256" key="4">
    <source>
        <dbReference type="ARBA" id="ARBA00023136"/>
    </source>
</evidence>
<evidence type="ECO:0000259" key="7">
    <source>
        <dbReference type="Pfam" id="PF07980"/>
    </source>
</evidence>
<evidence type="ECO:0000256" key="5">
    <source>
        <dbReference type="ARBA" id="ARBA00023237"/>
    </source>
</evidence>
<evidence type="ECO:0000256" key="1">
    <source>
        <dbReference type="ARBA" id="ARBA00004442"/>
    </source>
</evidence>
<evidence type="ECO:0000256" key="3">
    <source>
        <dbReference type="ARBA" id="ARBA00022729"/>
    </source>
</evidence>
<dbReference type="KEGG" id="fls:GLV81_17620"/>
<comment type="subcellular location">
    <subcellularLocation>
        <location evidence="1">Cell outer membrane</location>
    </subcellularLocation>
</comment>
<comment type="similarity">
    <text evidence="2">Belongs to the SusD family.</text>
</comment>
<name>A0A6I6GH08_9BACT</name>
<feature type="domain" description="SusD-like N-terminal" evidence="8">
    <location>
        <begin position="61"/>
        <end position="200"/>
    </location>
</feature>
<dbReference type="Proteomes" id="UP000426027">
    <property type="component" value="Chromosome"/>
</dbReference>
<dbReference type="GO" id="GO:0009279">
    <property type="term" value="C:cell outer membrane"/>
    <property type="evidence" value="ECO:0007669"/>
    <property type="project" value="UniProtKB-SubCell"/>
</dbReference>
<gene>
    <name evidence="9" type="ORF">GLV81_17620</name>
</gene>
<dbReference type="EMBL" id="CP046566">
    <property type="protein sequence ID" value="QGW29690.1"/>
    <property type="molecule type" value="Genomic_DNA"/>
</dbReference>
<evidence type="ECO:0000313" key="9">
    <source>
        <dbReference type="EMBL" id="QGW29690.1"/>
    </source>
</evidence>
<dbReference type="Pfam" id="PF07980">
    <property type="entry name" value="SusD_RagB"/>
    <property type="match status" value="1"/>
</dbReference>
<evidence type="ECO:0000256" key="2">
    <source>
        <dbReference type="ARBA" id="ARBA00006275"/>
    </source>
</evidence>
<evidence type="ECO:0000256" key="6">
    <source>
        <dbReference type="SAM" id="SignalP"/>
    </source>
</evidence>
<dbReference type="InterPro" id="IPR012944">
    <property type="entry name" value="SusD_RagB_dom"/>
</dbReference>
<dbReference type="Gene3D" id="1.25.40.390">
    <property type="match status" value="1"/>
</dbReference>
<dbReference type="Pfam" id="PF14322">
    <property type="entry name" value="SusD-like_3"/>
    <property type="match status" value="1"/>
</dbReference>
<evidence type="ECO:0000313" key="10">
    <source>
        <dbReference type="Proteomes" id="UP000426027"/>
    </source>
</evidence>
<reference evidence="9 10" key="1">
    <citation type="submission" date="2019-11" db="EMBL/GenBank/DDBJ databases">
        <authorList>
            <person name="Im W.T."/>
        </authorList>
    </citation>
    <scope>NUCLEOTIDE SEQUENCE [LARGE SCALE GENOMIC DNA]</scope>
    <source>
        <strain evidence="9 10">SB-02</strain>
    </source>
</reference>
<keyword evidence="4" id="KW-0472">Membrane</keyword>
<evidence type="ECO:0000259" key="8">
    <source>
        <dbReference type="Pfam" id="PF14322"/>
    </source>
</evidence>
<dbReference type="SUPFAM" id="SSF48452">
    <property type="entry name" value="TPR-like"/>
    <property type="match status" value="1"/>
</dbReference>
<dbReference type="PROSITE" id="PS51257">
    <property type="entry name" value="PROKAR_LIPOPROTEIN"/>
    <property type="match status" value="1"/>
</dbReference>
<keyword evidence="5" id="KW-0998">Cell outer membrane</keyword>
<protein>
    <submittedName>
        <fullName evidence="9">RagB/SusD family nutrient uptake outer membrane protein</fullName>
    </submittedName>
</protein>
<feature type="chain" id="PRO_5026058230" evidence="6">
    <location>
        <begin position="23"/>
        <end position="508"/>
    </location>
</feature>
<keyword evidence="10" id="KW-1185">Reference proteome</keyword>
<sequence length="508" mass="56314">MKKNKLLFISGLLLLMAGMASCTKELDAVVPQDTISKDQALSDPNAARTLYHGVYGLTRSYAGTFFQLGEMRSDLWVDGLFTESVDGGLQNLYRHNISALNVPFSNWGGFYNLIYNYNNVIKIIPQTTLPVAEQNRILAEVYGLRAYVYYTMLRTWGNVPLNTEPVEAINNAAETYKRRTGVDTVMTQVKADIEESLRLFGSSNTLPSGKRVYWSRVATQILKGDVYLWSGTHMGGGTADLTTAKTALQEIRNLQGATLDLQANYADVFDPTKKTNNKEIIFAINYELQQSQMGMFGSFLVNSIQANTLSFAQAPTPTVSSVYPYVNGANRIGFNQAMLTRLTSGTPDQRINYSFKTMYSTAPPHAVRGVMLTKYIGTTAGTSQIYNNDFPIYRYADVLLLLAEAKAKLGEDPSAEINAVRLRAYGAGYTPHTNAGVTANMNAILEEYLREFIAEGKRWWALRRAGDTYVYANVNPTYFSASTAAKFLLPLSLTMLNNDPLLVQTAGY</sequence>
<feature type="domain" description="RagB/SusD" evidence="7">
    <location>
        <begin position="365"/>
        <end position="508"/>
    </location>
</feature>
<feature type="signal peptide" evidence="6">
    <location>
        <begin position="1"/>
        <end position="22"/>
    </location>
</feature>
<dbReference type="InterPro" id="IPR033985">
    <property type="entry name" value="SusD-like_N"/>
</dbReference>
<organism evidence="9 10">
    <name type="scientific">Phnomibacter ginsenosidimutans</name>
    <dbReference type="NCBI Taxonomy" id="2676868"/>
    <lineage>
        <taxon>Bacteria</taxon>
        <taxon>Pseudomonadati</taxon>
        <taxon>Bacteroidota</taxon>
        <taxon>Chitinophagia</taxon>
        <taxon>Chitinophagales</taxon>
        <taxon>Chitinophagaceae</taxon>
        <taxon>Phnomibacter</taxon>
    </lineage>
</organism>
<keyword evidence="3 6" id="KW-0732">Signal</keyword>
<dbReference type="AlphaFoldDB" id="A0A6I6GH08"/>
<dbReference type="InterPro" id="IPR011990">
    <property type="entry name" value="TPR-like_helical_dom_sf"/>
</dbReference>
<accession>A0A6I6GH08</accession>
<proteinExistence type="inferred from homology"/>